<dbReference type="PROSITE" id="PS50297">
    <property type="entry name" value="ANK_REP_REGION"/>
    <property type="match status" value="2"/>
</dbReference>
<dbReference type="PANTHER" id="PTHR24173:SF40">
    <property type="entry name" value="AGAP006757-PA"/>
    <property type="match status" value="1"/>
</dbReference>
<evidence type="ECO:0000256" key="2">
    <source>
        <dbReference type="ARBA" id="ARBA00023043"/>
    </source>
</evidence>
<evidence type="ECO:0000256" key="1">
    <source>
        <dbReference type="ARBA" id="ARBA00022737"/>
    </source>
</evidence>
<dbReference type="VEuPathDB" id="VectorBase:RPRC001379"/>
<dbReference type="EnsemblMetazoa" id="RPRC001379-RA">
    <property type="protein sequence ID" value="RPRC001379-PA"/>
    <property type="gene ID" value="RPRC001379"/>
</dbReference>
<dbReference type="InterPro" id="IPR002110">
    <property type="entry name" value="Ankyrin_rpt"/>
</dbReference>
<evidence type="ECO:0000313" key="4">
    <source>
        <dbReference type="EnsemblMetazoa" id="RPRC001379-PA"/>
    </source>
</evidence>
<reference evidence="4" key="1">
    <citation type="submission" date="2015-05" db="UniProtKB">
        <authorList>
            <consortium name="EnsemblMetazoa"/>
        </authorList>
    </citation>
    <scope>IDENTIFICATION</scope>
</reference>
<dbReference type="eggNOG" id="ENOG502S4H1">
    <property type="taxonomic scope" value="Eukaryota"/>
</dbReference>
<dbReference type="InParanoid" id="T1HBG7"/>
<dbReference type="InterPro" id="IPR036770">
    <property type="entry name" value="Ankyrin_rpt-contain_sf"/>
</dbReference>
<dbReference type="EMBL" id="ACPB03017369">
    <property type="status" value="NOT_ANNOTATED_CDS"/>
    <property type="molecule type" value="Genomic_DNA"/>
</dbReference>
<dbReference type="PRINTS" id="PR01415">
    <property type="entry name" value="ANKYRIN"/>
</dbReference>
<feature type="compositionally biased region" description="Acidic residues" evidence="3">
    <location>
        <begin position="8"/>
        <end position="34"/>
    </location>
</feature>
<dbReference type="PROSITE" id="PS50088">
    <property type="entry name" value="ANK_REPEAT"/>
    <property type="match status" value="2"/>
</dbReference>
<dbReference type="PANTHER" id="PTHR24173">
    <property type="entry name" value="ANKYRIN REPEAT CONTAINING"/>
    <property type="match status" value="1"/>
</dbReference>
<protein>
    <submittedName>
        <fullName evidence="4">Uncharacterized protein</fullName>
    </submittedName>
</protein>
<dbReference type="Gene3D" id="1.25.40.20">
    <property type="entry name" value="Ankyrin repeat-containing domain"/>
    <property type="match status" value="1"/>
</dbReference>
<proteinExistence type="predicted"/>
<organism evidence="4 5">
    <name type="scientific">Rhodnius prolixus</name>
    <name type="common">Triatomid bug</name>
    <dbReference type="NCBI Taxonomy" id="13249"/>
    <lineage>
        <taxon>Eukaryota</taxon>
        <taxon>Metazoa</taxon>
        <taxon>Ecdysozoa</taxon>
        <taxon>Arthropoda</taxon>
        <taxon>Hexapoda</taxon>
        <taxon>Insecta</taxon>
        <taxon>Pterygota</taxon>
        <taxon>Neoptera</taxon>
        <taxon>Paraneoptera</taxon>
        <taxon>Hemiptera</taxon>
        <taxon>Heteroptera</taxon>
        <taxon>Panheteroptera</taxon>
        <taxon>Cimicomorpha</taxon>
        <taxon>Reduviidae</taxon>
        <taxon>Triatominae</taxon>
        <taxon>Rhodnius</taxon>
    </lineage>
</organism>
<keyword evidence="2" id="KW-0040">ANK repeat</keyword>
<dbReference type="OMA" id="RWSHDIN"/>
<dbReference type="Proteomes" id="UP000015103">
    <property type="component" value="Unassembled WGS sequence"/>
</dbReference>
<accession>T1HBG7</accession>
<dbReference type="STRING" id="13249.T1HBG7"/>
<dbReference type="SUPFAM" id="SSF48403">
    <property type="entry name" value="Ankyrin repeat"/>
    <property type="match status" value="1"/>
</dbReference>
<dbReference type="SMART" id="SM00248">
    <property type="entry name" value="ANK"/>
    <property type="match status" value="3"/>
</dbReference>
<keyword evidence="1" id="KW-0677">Repeat</keyword>
<dbReference type="Pfam" id="PF12796">
    <property type="entry name" value="Ank_2"/>
    <property type="match status" value="1"/>
</dbReference>
<name>T1HBG7_RHOPR</name>
<dbReference type="HOGENOM" id="CLU_732192_0_0_1"/>
<keyword evidence="5" id="KW-1185">Reference proteome</keyword>
<dbReference type="AlphaFoldDB" id="T1HBG7"/>
<feature type="region of interest" description="Disordered" evidence="3">
    <location>
        <begin position="1"/>
        <end position="42"/>
    </location>
</feature>
<sequence length="378" mass="41097">MRSGFPHEEDEEAEEEEDGKEEGEKEDEEEEEEEKDGKEEAIHLDVQQFVCEHVLWRRIRLSPSPRTKSGQQVCAVGYRRLAEGSLVWAAAHGLDLEARHILQFGLHSGPLPGVNEQDSTGRMSQTLMLTAASYFSGNGCVELLELLVDVPDLDINLADNEGNTPLHFAAQAGQVEVISLLVTRATDIEVDARNFLGFTPLMKAAIQGRTKCAKLLLFAGASPTLRDHGRGLRAEEWARYCGRYVCSEMIERQSRSKLLDKNTSTGRWGSDPSLGPQLVGGLLLPPPGVLPPSSTSSSGGGGSSIASKIKRVLRPKSQSYNLVTHITSAAFCASSPALPSPASVPPLVKSLIRPLSVPRLQITSPNEIHSYSELRASK</sequence>
<evidence type="ECO:0000313" key="5">
    <source>
        <dbReference type="Proteomes" id="UP000015103"/>
    </source>
</evidence>
<evidence type="ECO:0000256" key="3">
    <source>
        <dbReference type="SAM" id="MobiDB-lite"/>
    </source>
</evidence>